<evidence type="ECO:0000256" key="3">
    <source>
        <dbReference type="ARBA" id="ARBA00023295"/>
    </source>
</evidence>
<feature type="chain" id="PRO_5044853787" description="Beta-glucosidase" evidence="5">
    <location>
        <begin position="27"/>
        <end position="464"/>
    </location>
</feature>
<dbReference type="PRINTS" id="PR00131">
    <property type="entry name" value="GLHYDRLASE1"/>
</dbReference>
<dbReference type="AlphaFoldDB" id="A0ABD0M8M9"/>
<evidence type="ECO:0000313" key="7">
    <source>
        <dbReference type="Proteomes" id="UP001519460"/>
    </source>
</evidence>
<name>A0ABD0M8M9_9CAEN</name>
<feature type="signal peptide" evidence="5">
    <location>
        <begin position="1"/>
        <end position="26"/>
    </location>
</feature>
<keyword evidence="2" id="KW-0378">Hydrolase</keyword>
<proteinExistence type="inferred from homology"/>
<evidence type="ECO:0008006" key="8">
    <source>
        <dbReference type="Google" id="ProtNLM"/>
    </source>
</evidence>
<accession>A0ABD0M8M9</accession>
<keyword evidence="7" id="KW-1185">Reference proteome</keyword>
<dbReference type="InterPro" id="IPR033132">
    <property type="entry name" value="GH_1_N_CS"/>
</dbReference>
<gene>
    <name evidence="6" type="ORF">BaRGS_00000408</name>
</gene>
<dbReference type="PROSITE" id="PS00653">
    <property type="entry name" value="GLYCOSYL_HYDROL_F1_2"/>
    <property type="match status" value="1"/>
</dbReference>
<dbReference type="Gene3D" id="3.20.20.80">
    <property type="entry name" value="Glycosidases"/>
    <property type="match status" value="1"/>
</dbReference>
<comment type="caution">
    <text evidence="6">The sequence shown here is derived from an EMBL/GenBank/DDBJ whole genome shotgun (WGS) entry which is preliminary data.</text>
</comment>
<evidence type="ECO:0000256" key="5">
    <source>
        <dbReference type="SAM" id="SignalP"/>
    </source>
</evidence>
<dbReference type="PANTHER" id="PTHR10353:SF36">
    <property type="entry name" value="LP05116P"/>
    <property type="match status" value="1"/>
</dbReference>
<evidence type="ECO:0000313" key="6">
    <source>
        <dbReference type="EMBL" id="KAK7508169.1"/>
    </source>
</evidence>
<organism evidence="6 7">
    <name type="scientific">Batillaria attramentaria</name>
    <dbReference type="NCBI Taxonomy" id="370345"/>
    <lineage>
        <taxon>Eukaryota</taxon>
        <taxon>Metazoa</taxon>
        <taxon>Spiralia</taxon>
        <taxon>Lophotrochozoa</taxon>
        <taxon>Mollusca</taxon>
        <taxon>Gastropoda</taxon>
        <taxon>Caenogastropoda</taxon>
        <taxon>Sorbeoconcha</taxon>
        <taxon>Cerithioidea</taxon>
        <taxon>Batillariidae</taxon>
        <taxon>Batillaria</taxon>
    </lineage>
</organism>
<comment type="similarity">
    <text evidence="1 4">Belongs to the glycosyl hydrolase 1 family.</text>
</comment>
<dbReference type="InterPro" id="IPR017853">
    <property type="entry name" value="GH"/>
</dbReference>
<dbReference type="SUPFAM" id="SSF51445">
    <property type="entry name" value="(Trans)glycosidases"/>
    <property type="match status" value="1"/>
</dbReference>
<evidence type="ECO:0000256" key="1">
    <source>
        <dbReference type="ARBA" id="ARBA00010838"/>
    </source>
</evidence>
<dbReference type="Proteomes" id="UP001519460">
    <property type="component" value="Unassembled WGS sequence"/>
</dbReference>
<evidence type="ECO:0000256" key="4">
    <source>
        <dbReference type="RuleBase" id="RU003690"/>
    </source>
</evidence>
<keyword evidence="3" id="KW-0326">Glycosidase</keyword>
<dbReference type="PANTHER" id="PTHR10353">
    <property type="entry name" value="GLYCOSYL HYDROLASE"/>
    <property type="match status" value="1"/>
</dbReference>
<sequence>MSPFRELPCLLRCFQAVAVLLVGVDAANPHTDDFYYGVLPENFTWGVSTSAYQIEGAWNEGGKSEHIWDRFCHEGGHVDMNHTGDVACDSYHKWHDDVTILKEMGVKHYRFSIAWSRLIPDPTTGVVNPAAVAYYLSLLTALREERIQPMVTLFHWDLPQQYADAAFSRFGGLVKYWITFNEPWVITWQGYGRGDYAPGIKQPATLPYLYGHNIIKCHAEAYHLYDTKYRSLFNGMISITLNTDFFSPKDPDNPAHVEAAERAQEFMLGWFANPIYKDGDYPQVMKDYVRRNSPRGSSRLPEFTEQEKHFIQVTQGYIGDMEVKLSRDPSWRKSASYYLFYVPWGMRGILNWIRTHYNNPPTIVTENGVTDNNGTLQDSHRIDYLRSYIDEMIKATLIDKCNVVGYTVWSIMDNFEWARGYTEKFGIYYVDFDDPQRPRVAKDSAHFYKQVIADRGFPDPGLVG</sequence>
<keyword evidence="5" id="KW-0732">Signal</keyword>
<protein>
    <recommendedName>
        <fullName evidence="8">Beta-glucosidase</fullName>
    </recommendedName>
</protein>
<dbReference type="GO" id="GO:0016798">
    <property type="term" value="F:hydrolase activity, acting on glycosyl bonds"/>
    <property type="evidence" value="ECO:0007669"/>
    <property type="project" value="UniProtKB-KW"/>
</dbReference>
<dbReference type="EMBL" id="JACVVK020000002">
    <property type="protein sequence ID" value="KAK7508169.1"/>
    <property type="molecule type" value="Genomic_DNA"/>
</dbReference>
<evidence type="ECO:0000256" key="2">
    <source>
        <dbReference type="ARBA" id="ARBA00022801"/>
    </source>
</evidence>
<reference evidence="6 7" key="1">
    <citation type="journal article" date="2023" name="Sci. Data">
        <title>Genome assembly of the Korean intertidal mud-creeper Batillaria attramentaria.</title>
        <authorList>
            <person name="Patra A.K."/>
            <person name="Ho P.T."/>
            <person name="Jun S."/>
            <person name="Lee S.J."/>
            <person name="Kim Y."/>
            <person name="Won Y.J."/>
        </authorList>
    </citation>
    <scope>NUCLEOTIDE SEQUENCE [LARGE SCALE GENOMIC DNA]</scope>
    <source>
        <strain evidence="6">Wonlab-2016</strain>
    </source>
</reference>
<dbReference type="Pfam" id="PF00232">
    <property type="entry name" value="Glyco_hydro_1"/>
    <property type="match status" value="2"/>
</dbReference>
<dbReference type="InterPro" id="IPR001360">
    <property type="entry name" value="Glyco_hydro_1"/>
</dbReference>